<dbReference type="EMBL" id="VEPZ02001166">
    <property type="protein sequence ID" value="KAE8689985.1"/>
    <property type="molecule type" value="Genomic_DNA"/>
</dbReference>
<dbReference type="PANTHER" id="PTHR33493:SF2">
    <property type="entry name" value="LATE EMBRYOGENESIS ABUNDANT PROTEIN 46"/>
    <property type="match status" value="1"/>
</dbReference>
<dbReference type="OrthoDB" id="758082at2759"/>
<keyword evidence="3" id="KW-1185">Reference proteome</keyword>
<name>A0A6A2ZG98_HIBSY</name>
<reference evidence="2" key="1">
    <citation type="submission" date="2019-09" db="EMBL/GenBank/DDBJ databases">
        <title>Draft genome information of white flower Hibiscus syriacus.</title>
        <authorList>
            <person name="Kim Y.-M."/>
        </authorList>
    </citation>
    <scope>NUCLEOTIDE SEQUENCE [LARGE SCALE GENOMIC DNA]</scope>
    <source>
        <strain evidence="2">YM2019G1</strain>
    </source>
</reference>
<dbReference type="GO" id="GO:0009793">
    <property type="term" value="P:embryo development ending in seed dormancy"/>
    <property type="evidence" value="ECO:0007669"/>
    <property type="project" value="InterPro"/>
</dbReference>
<evidence type="ECO:0000313" key="2">
    <source>
        <dbReference type="EMBL" id="KAE8689985.1"/>
    </source>
</evidence>
<comment type="similarity">
    <text evidence="1">Belongs to the LEA type 1 family.</text>
</comment>
<evidence type="ECO:0000313" key="3">
    <source>
        <dbReference type="Proteomes" id="UP000436088"/>
    </source>
</evidence>
<gene>
    <name evidence="2" type="ORF">F3Y22_tig00110930pilonHSYRG00104</name>
</gene>
<accession>A0A6A2ZG98</accession>
<dbReference type="InterPro" id="IPR005513">
    <property type="entry name" value="LEA_1"/>
</dbReference>
<proteinExistence type="inferred from homology"/>
<sequence>MESVKETAANTAASAISGLEKTKATVQEKVEKATAHDPMVKEMATQRKQDRIRLAELDKQEVYHHNAAARQAGRDEYIAKGARGHQMTAEPTHHNNRGS</sequence>
<evidence type="ECO:0000256" key="1">
    <source>
        <dbReference type="ARBA" id="ARBA00010975"/>
    </source>
</evidence>
<dbReference type="AlphaFoldDB" id="A0A6A2ZG98"/>
<protein>
    <submittedName>
        <fullName evidence="2">18 kDa seed maturation protein</fullName>
    </submittedName>
</protein>
<organism evidence="2 3">
    <name type="scientific">Hibiscus syriacus</name>
    <name type="common">Rose of Sharon</name>
    <dbReference type="NCBI Taxonomy" id="106335"/>
    <lineage>
        <taxon>Eukaryota</taxon>
        <taxon>Viridiplantae</taxon>
        <taxon>Streptophyta</taxon>
        <taxon>Embryophyta</taxon>
        <taxon>Tracheophyta</taxon>
        <taxon>Spermatophyta</taxon>
        <taxon>Magnoliopsida</taxon>
        <taxon>eudicotyledons</taxon>
        <taxon>Gunneridae</taxon>
        <taxon>Pentapetalae</taxon>
        <taxon>rosids</taxon>
        <taxon>malvids</taxon>
        <taxon>Malvales</taxon>
        <taxon>Malvaceae</taxon>
        <taxon>Malvoideae</taxon>
        <taxon>Hibiscus</taxon>
    </lineage>
</organism>
<dbReference type="Pfam" id="PF03760">
    <property type="entry name" value="LEA_1"/>
    <property type="match status" value="1"/>
</dbReference>
<dbReference type="PANTHER" id="PTHR33493">
    <property type="entry name" value="LATE EMBRYOGENESIS ABUNDANT PROTEIN 6-RELATED"/>
    <property type="match status" value="1"/>
</dbReference>
<dbReference type="Proteomes" id="UP000436088">
    <property type="component" value="Unassembled WGS sequence"/>
</dbReference>
<comment type="caution">
    <text evidence="2">The sequence shown here is derived from an EMBL/GenBank/DDBJ whole genome shotgun (WGS) entry which is preliminary data.</text>
</comment>